<dbReference type="SUPFAM" id="SSF50341">
    <property type="entry name" value="CheW-like"/>
    <property type="match status" value="1"/>
</dbReference>
<dbReference type="PROSITE" id="PS50894">
    <property type="entry name" value="HPT"/>
    <property type="match status" value="1"/>
</dbReference>
<evidence type="ECO:0000256" key="1">
    <source>
        <dbReference type="ARBA" id="ARBA00000085"/>
    </source>
</evidence>
<dbReference type="InterPro" id="IPR037006">
    <property type="entry name" value="CheA-like_homodim_sf"/>
</dbReference>
<dbReference type="SUPFAM" id="SSF47384">
    <property type="entry name" value="Homodimeric domain of signal transducing histidine kinase"/>
    <property type="match status" value="1"/>
</dbReference>
<evidence type="ECO:0000256" key="10">
    <source>
        <dbReference type="ARBA" id="ARBA00023012"/>
    </source>
</evidence>
<evidence type="ECO:0000256" key="2">
    <source>
        <dbReference type="ARBA" id="ARBA00012438"/>
    </source>
</evidence>
<organism evidence="14">
    <name type="scientific">mine drainage metagenome</name>
    <dbReference type="NCBI Taxonomy" id="410659"/>
    <lineage>
        <taxon>unclassified sequences</taxon>
        <taxon>metagenomes</taxon>
        <taxon>ecological metagenomes</taxon>
    </lineage>
</organism>
<evidence type="ECO:0000256" key="4">
    <source>
        <dbReference type="ARBA" id="ARBA00022500"/>
    </source>
</evidence>
<keyword evidence="8" id="KW-0418">Kinase</keyword>
<dbReference type="InterPro" id="IPR036641">
    <property type="entry name" value="HPT_dom_sf"/>
</dbReference>
<dbReference type="InterPro" id="IPR002545">
    <property type="entry name" value="CheW-lke_dom"/>
</dbReference>
<reference evidence="14" key="1">
    <citation type="submission" date="2016-10" db="EMBL/GenBank/DDBJ databases">
        <title>Sequence of Gallionella enrichment culture.</title>
        <authorList>
            <person name="Poehlein A."/>
            <person name="Muehling M."/>
            <person name="Daniel R."/>
        </authorList>
    </citation>
    <scope>NUCLEOTIDE SEQUENCE</scope>
</reference>
<dbReference type="InterPro" id="IPR003594">
    <property type="entry name" value="HATPase_dom"/>
</dbReference>
<dbReference type="InterPro" id="IPR036890">
    <property type="entry name" value="HATPase_C_sf"/>
</dbReference>
<evidence type="ECO:0000256" key="5">
    <source>
        <dbReference type="ARBA" id="ARBA00022553"/>
    </source>
</evidence>
<dbReference type="CDD" id="cd16916">
    <property type="entry name" value="HATPase_CheA-like"/>
    <property type="match status" value="1"/>
</dbReference>
<evidence type="ECO:0000256" key="7">
    <source>
        <dbReference type="ARBA" id="ARBA00022741"/>
    </source>
</evidence>
<dbReference type="AlphaFoldDB" id="A0A1J5RKZ2"/>
<keyword evidence="7" id="KW-0547">Nucleotide-binding</keyword>
<protein>
    <recommendedName>
        <fullName evidence="3">Chemotaxis protein CheA</fullName>
        <ecNumber evidence="2">2.7.13.3</ecNumber>
    </recommendedName>
</protein>
<accession>A0A1J5RKZ2</accession>
<dbReference type="SUPFAM" id="SSF47226">
    <property type="entry name" value="Histidine-containing phosphotransfer domain, HPT domain"/>
    <property type="match status" value="1"/>
</dbReference>
<dbReference type="FunFam" id="3.30.565.10:FF:000016">
    <property type="entry name" value="Chemotaxis protein CheA, putative"/>
    <property type="match status" value="1"/>
</dbReference>
<sequence>MNIDEALPTFIAESRELLASMEDCLMLLEQQLGDADAINATFRAIHTIKGSAGLFGLEDIVRFAHVVENVLDRARNGELPVTDQFTAVMLECGDHIGHLVDQISNAEQHPAALLKERGAKLFERLGQFSPLPSVAQATAPVEHTAAVEASGGGEVGSDAWHISLRFGPEVLRNGMDPASFLRYLTTLGDVQRTVTLWDAMPEAAAMDPELCYLGFEITLMSEASKETIEAAFDFVRDDCQIRILPPHSRIEQYLKLIEDLPEGAERVGEILLACGALSPAELADALAEQQAVNHGSDAGAPLGEILVHDQVVHEAVVHAALDKQQRAKDRRSQEAKFVRVDAAKLEALITQVGEMVIAGASASLRAQSAGDGALNEAMSLMGRLVEEIRDGALSLRMVEIGETFHRFQRVVRDVSRELGKDIELVTSGNDTELDKMVVEKINDPLMHLVRNAIDHGIEASELRQARGKPVQARVALNAYHESGSIIIEVADDGGGLNREKILNKAVERGIVSSGQNLSDHEIHNLIFEPGFSTAERVTNISGRGVGMDVVRRNIEALRGSIELDSQEGLGTTVRIRLPLTLAIIDGFLIGVGPSSFVVPLDMVVECLELTAADREGRRDYLNLRGEVLPFVRLRQLFDIEGEKPRRENVVVVHYAGQKAGLVVDRLLGEFQTVIKPLGGMFRHLRGISGSTILGSGEVALILDVPATIQHAANRESQQTERIAASTHKALSLQSAVN</sequence>
<dbReference type="SUPFAM" id="SSF55874">
    <property type="entry name" value="ATPase domain of HSP90 chaperone/DNA topoisomerase II/histidine kinase"/>
    <property type="match status" value="1"/>
</dbReference>
<keyword evidence="5" id="KW-0597">Phosphoprotein</keyword>
<keyword evidence="4" id="KW-0145">Chemotaxis</keyword>
<dbReference type="Gene3D" id="2.30.30.40">
    <property type="entry name" value="SH3 Domains"/>
    <property type="match status" value="1"/>
</dbReference>
<feature type="domain" description="CheW-like" evidence="12">
    <location>
        <begin position="583"/>
        <end position="713"/>
    </location>
</feature>
<dbReference type="GO" id="GO:0005737">
    <property type="term" value="C:cytoplasm"/>
    <property type="evidence" value="ECO:0007669"/>
    <property type="project" value="InterPro"/>
</dbReference>
<dbReference type="Gene3D" id="1.10.287.560">
    <property type="entry name" value="Histidine kinase CheA-like, homodimeric domain"/>
    <property type="match status" value="1"/>
</dbReference>
<dbReference type="InterPro" id="IPR005467">
    <property type="entry name" value="His_kinase_dom"/>
</dbReference>
<feature type="domain" description="HPt" evidence="13">
    <location>
        <begin position="1"/>
        <end position="103"/>
    </location>
</feature>
<dbReference type="GO" id="GO:0000155">
    <property type="term" value="F:phosphorelay sensor kinase activity"/>
    <property type="evidence" value="ECO:0007669"/>
    <property type="project" value="InterPro"/>
</dbReference>
<dbReference type="CDD" id="cd00731">
    <property type="entry name" value="CheA_reg"/>
    <property type="match status" value="1"/>
</dbReference>
<comment type="caution">
    <text evidence="14">The sequence shown here is derived from an EMBL/GenBank/DDBJ whole genome shotgun (WGS) entry which is preliminary data.</text>
</comment>
<evidence type="ECO:0000256" key="3">
    <source>
        <dbReference type="ARBA" id="ARBA00021495"/>
    </source>
</evidence>
<dbReference type="PROSITE" id="PS50109">
    <property type="entry name" value="HIS_KIN"/>
    <property type="match status" value="1"/>
</dbReference>
<evidence type="ECO:0000256" key="6">
    <source>
        <dbReference type="ARBA" id="ARBA00022679"/>
    </source>
</evidence>
<dbReference type="Pfam" id="PF01584">
    <property type="entry name" value="CheW"/>
    <property type="match status" value="1"/>
</dbReference>
<gene>
    <name evidence="14" type="primary">cheA_12</name>
    <name evidence="14" type="ORF">GALL_215670</name>
</gene>
<dbReference type="Gene3D" id="3.30.565.10">
    <property type="entry name" value="Histidine kinase-like ATPase, C-terminal domain"/>
    <property type="match status" value="1"/>
</dbReference>
<dbReference type="Gene3D" id="1.20.120.160">
    <property type="entry name" value="HPT domain"/>
    <property type="match status" value="1"/>
</dbReference>
<dbReference type="CDD" id="cd00088">
    <property type="entry name" value="HPT"/>
    <property type="match status" value="1"/>
</dbReference>
<dbReference type="InterPro" id="IPR008207">
    <property type="entry name" value="Sig_transdc_His_kin_Hpt_dom"/>
</dbReference>
<dbReference type="GO" id="GO:0006935">
    <property type="term" value="P:chemotaxis"/>
    <property type="evidence" value="ECO:0007669"/>
    <property type="project" value="UniProtKB-KW"/>
</dbReference>
<dbReference type="InterPro" id="IPR004358">
    <property type="entry name" value="Sig_transdc_His_kin-like_C"/>
</dbReference>
<dbReference type="PANTHER" id="PTHR43395:SF10">
    <property type="entry name" value="CHEMOTAXIS PROTEIN CHEA"/>
    <property type="match status" value="1"/>
</dbReference>
<keyword evidence="10" id="KW-0902">Two-component regulatory system</keyword>
<dbReference type="GO" id="GO:0005524">
    <property type="term" value="F:ATP binding"/>
    <property type="evidence" value="ECO:0007669"/>
    <property type="project" value="UniProtKB-KW"/>
</dbReference>
<dbReference type="SMART" id="SM01231">
    <property type="entry name" value="H-kinase_dim"/>
    <property type="match status" value="1"/>
</dbReference>
<evidence type="ECO:0000259" key="11">
    <source>
        <dbReference type="PROSITE" id="PS50109"/>
    </source>
</evidence>
<keyword evidence="9" id="KW-0067">ATP-binding</keyword>
<dbReference type="InterPro" id="IPR051315">
    <property type="entry name" value="Bact_Chemotaxis_CheA"/>
</dbReference>
<dbReference type="EC" id="2.7.13.3" evidence="2"/>
<dbReference type="SMART" id="SM00387">
    <property type="entry name" value="HATPase_c"/>
    <property type="match status" value="1"/>
</dbReference>
<dbReference type="Pfam" id="PF02895">
    <property type="entry name" value="H-kinase_dim"/>
    <property type="match status" value="1"/>
</dbReference>
<proteinExistence type="predicted"/>
<dbReference type="InterPro" id="IPR036061">
    <property type="entry name" value="CheW-like_dom_sf"/>
</dbReference>
<dbReference type="PANTHER" id="PTHR43395">
    <property type="entry name" value="SENSOR HISTIDINE KINASE CHEA"/>
    <property type="match status" value="1"/>
</dbReference>
<dbReference type="PROSITE" id="PS50851">
    <property type="entry name" value="CHEW"/>
    <property type="match status" value="1"/>
</dbReference>
<evidence type="ECO:0000256" key="9">
    <source>
        <dbReference type="ARBA" id="ARBA00022840"/>
    </source>
</evidence>
<dbReference type="EMBL" id="MLJW01000149">
    <property type="protein sequence ID" value="OIQ96409.1"/>
    <property type="molecule type" value="Genomic_DNA"/>
</dbReference>
<dbReference type="SMART" id="SM00073">
    <property type="entry name" value="HPT"/>
    <property type="match status" value="1"/>
</dbReference>
<evidence type="ECO:0000259" key="13">
    <source>
        <dbReference type="PROSITE" id="PS50894"/>
    </source>
</evidence>
<dbReference type="Pfam" id="PF01627">
    <property type="entry name" value="Hpt"/>
    <property type="match status" value="1"/>
</dbReference>
<comment type="catalytic activity">
    <reaction evidence="1">
        <text>ATP + protein L-histidine = ADP + protein N-phospho-L-histidine.</text>
        <dbReference type="EC" id="2.7.13.3"/>
    </reaction>
</comment>
<dbReference type="InterPro" id="IPR036097">
    <property type="entry name" value="HisK_dim/P_sf"/>
</dbReference>
<dbReference type="SMART" id="SM00260">
    <property type="entry name" value="CheW"/>
    <property type="match status" value="1"/>
</dbReference>
<evidence type="ECO:0000313" key="14">
    <source>
        <dbReference type="EMBL" id="OIQ96409.1"/>
    </source>
</evidence>
<dbReference type="InterPro" id="IPR004105">
    <property type="entry name" value="CheA-like_dim"/>
</dbReference>
<dbReference type="PRINTS" id="PR00344">
    <property type="entry name" value="BCTRLSENSOR"/>
</dbReference>
<evidence type="ECO:0000256" key="8">
    <source>
        <dbReference type="ARBA" id="ARBA00022777"/>
    </source>
</evidence>
<evidence type="ECO:0000259" key="12">
    <source>
        <dbReference type="PROSITE" id="PS50851"/>
    </source>
</evidence>
<keyword evidence="6 14" id="KW-0808">Transferase</keyword>
<feature type="domain" description="Histidine kinase" evidence="11">
    <location>
        <begin position="381"/>
        <end position="581"/>
    </location>
</feature>
<name>A0A1J5RKZ2_9ZZZZ</name>
<dbReference type="Pfam" id="PF02518">
    <property type="entry name" value="HATPase_c"/>
    <property type="match status" value="1"/>
</dbReference>